<comment type="caution">
    <text evidence="1">The sequence shown here is derived from an EMBL/GenBank/DDBJ whole genome shotgun (WGS) entry which is preliminary data.</text>
</comment>
<dbReference type="AlphaFoldDB" id="A0A8S9H7I9"/>
<gene>
    <name evidence="1" type="ORF">F2Q68_00037372</name>
</gene>
<reference evidence="1" key="1">
    <citation type="submission" date="2019-12" db="EMBL/GenBank/DDBJ databases">
        <title>Genome sequencing and annotation of Brassica cretica.</title>
        <authorList>
            <person name="Studholme D.J."/>
            <person name="Sarris P.F."/>
        </authorList>
    </citation>
    <scope>NUCLEOTIDE SEQUENCE</scope>
    <source>
        <strain evidence="1">PFS-001/15</strain>
        <tissue evidence="1">Leaf</tissue>
    </source>
</reference>
<name>A0A8S9H7I9_BRACR</name>
<proteinExistence type="predicted"/>
<sequence>MENIYMYAENWSKRDGKLRTPRGCKNPVNKRPGRLIDRSRLLPDFQAPEDRPSTATTCYVATNPRLMNVSGKYFTDCNETTPSGLGSNSSEATKLWAASEILVTQHSKTGFDPLS</sequence>
<organism evidence="1 2">
    <name type="scientific">Brassica cretica</name>
    <name type="common">Mustard</name>
    <dbReference type="NCBI Taxonomy" id="69181"/>
    <lineage>
        <taxon>Eukaryota</taxon>
        <taxon>Viridiplantae</taxon>
        <taxon>Streptophyta</taxon>
        <taxon>Embryophyta</taxon>
        <taxon>Tracheophyta</taxon>
        <taxon>Spermatophyta</taxon>
        <taxon>Magnoliopsida</taxon>
        <taxon>eudicotyledons</taxon>
        <taxon>Gunneridae</taxon>
        <taxon>Pentapetalae</taxon>
        <taxon>rosids</taxon>
        <taxon>malvids</taxon>
        <taxon>Brassicales</taxon>
        <taxon>Brassicaceae</taxon>
        <taxon>Brassiceae</taxon>
        <taxon>Brassica</taxon>
    </lineage>
</organism>
<dbReference type="EMBL" id="QGKW02001988">
    <property type="protein sequence ID" value="KAF2552854.1"/>
    <property type="molecule type" value="Genomic_DNA"/>
</dbReference>
<protein>
    <submittedName>
        <fullName evidence="1">Uncharacterized protein</fullName>
    </submittedName>
</protein>
<dbReference type="Proteomes" id="UP000712281">
    <property type="component" value="Unassembled WGS sequence"/>
</dbReference>
<evidence type="ECO:0000313" key="1">
    <source>
        <dbReference type="EMBL" id="KAF2552854.1"/>
    </source>
</evidence>
<accession>A0A8S9H7I9</accession>
<evidence type="ECO:0000313" key="2">
    <source>
        <dbReference type="Proteomes" id="UP000712281"/>
    </source>
</evidence>